<comment type="cofactor">
    <cofactor evidence="1">
        <name>Mg(2+)</name>
        <dbReference type="ChEBI" id="CHEBI:18420"/>
    </cofactor>
</comment>
<evidence type="ECO:0000256" key="2">
    <source>
        <dbReference type="ARBA" id="ARBA00012528"/>
    </source>
</evidence>
<feature type="transmembrane region" description="Helical" evidence="4">
    <location>
        <begin position="193"/>
        <end position="214"/>
    </location>
</feature>
<dbReference type="SUPFAM" id="SSF55073">
    <property type="entry name" value="Nucleotide cyclase"/>
    <property type="match status" value="1"/>
</dbReference>
<feature type="domain" description="GGDEF" evidence="5">
    <location>
        <begin position="251"/>
        <end position="382"/>
    </location>
</feature>
<dbReference type="FunFam" id="3.30.70.270:FF:000001">
    <property type="entry name" value="Diguanylate cyclase domain protein"/>
    <property type="match status" value="1"/>
</dbReference>
<dbReference type="Proteomes" id="UP000539350">
    <property type="component" value="Unassembled WGS sequence"/>
</dbReference>
<evidence type="ECO:0000313" key="7">
    <source>
        <dbReference type="Proteomes" id="UP000539350"/>
    </source>
</evidence>
<dbReference type="InterPro" id="IPR000160">
    <property type="entry name" value="GGDEF_dom"/>
</dbReference>
<name>A0A7W2TV59_9GAMM</name>
<dbReference type="PANTHER" id="PTHR45138:SF9">
    <property type="entry name" value="DIGUANYLATE CYCLASE DGCM-RELATED"/>
    <property type="match status" value="1"/>
</dbReference>
<feature type="transmembrane region" description="Helical" evidence="4">
    <location>
        <begin position="94"/>
        <end position="115"/>
    </location>
</feature>
<evidence type="ECO:0000256" key="3">
    <source>
        <dbReference type="ARBA" id="ARBA00034247"/>
    </source>
</evidence>
<dbReference type="SMART" id="SM00267">
    <property type="entry name" value="GGDEF"/>
    <property type="match status" value="1"/>
</dbReference>
<dbReference type="CDD" id="cd01949">
    <property type="entry name" value="GGDEF"/>
    <property type="match status" value="1"/>
</dbReference>
<keyword evidence="4" id="KW-0472">Membrane</keyword>
<feature type="transmembrane region" description="Helical" evidence="4">
    <location>
        <begin position="6"/>
        <end position="28"/>
    </location>
</feature>
<dbReference type="RefSeq" id="WP_182169531.1">
    <property type="nucleotide sequence ID" value="NZ_JACFXU010000013.1"/>
</dbReference>
<protein>
    <recommendedName>
        <fullName evidence="2">diguanylate cyclase</fullName>
        <ecNumber evidence="2">2.7.7.65</ecNumber>
    </recommendedName>
</protein>
<evidence type="ECO:0000313" key="6">
    <source>
        <dbReference type="EMBL" id="MBA6412480.1"/>
    </source>
</evidence>
<dbReference type="EMBL" id="JACFXU010000013">
    <property type="protein sequence ID" value="MBA6412480.1"/>
    <property type="molecule type" value="Genomic_DNA"/>
</dbReference>
<feature type="transmembrane region" description="Helical" evidence="4">
    <location>
        <begin position="63"/>
        <end position="82"/>
    </location>
</feature>
<dbReference type="InterPro" id="IPR029787">
    <property type="entry name" value="Nucleotide_cyclase"/>
</dbReference>
<dbReference type="InterPro" id="IPR050469">
    <property type="entry name" value="Diguanylate_Cyclase"/>
</dbReference>
<feature type="transmembrane region" description="Helical" evidence="4">
    <location>
        <begin position="37"/>
        <end position="57"/>
    </location>
</feature>
<accession>A0A7W2TV59</accession>
<dbReference type="EC" id="2.7.7.65" evidence="2"/>
<feature type="transmembrane region" description="Helical" evidence="4">
    <location>
        <begin position="121"/>
        <end position="141"/>
    </location>
</feature>
<keyword evidence="4" id="KW-1133">Transmembrane helix</keyword>
<dbReference type="InterPro" id="IPR043128">
    <property type="entry name" value="Rev_trsase/Diguanyl_cyclase"/>
</dbReference>
<evidence type="ECO:0000256" key="1">
    <source>
        <dbReference type="ARBA" id="ARBA00001946"/>
    </source>
</evidence>
<dbReference type="NCBIfam" id="TIGR00254">
    <property type="entry name" value="GGDEF"/>
    <property type="match status" value="1"/>
</dbReference>
<proteinExistence type="predicted"/>
<organism evidence="6 7">
    <name type="scientific">Sediminihaliea albiluteola</name>
    <dbReference type="NCBI Taxonomy" id="2758564"/>
    <lineage>
        <taxon>Bacteria</taxon>
        <taxon>Pseudomonadati</taxon>
        <taxon>Pseudomonadota</taxon>
        <taxon>Gammaproteobacteria</taxon>
        <taxon>Cellvibrionales</taxon>
        <taxon>Halieaceae</taxon>
        <taxon>Sediminihaliea</taxon>
    </lineage>
</organism>
<dbReference type="PROSITE" id="PS50887">
    <property type="entry name" value="GGDEF"/>
    <property type="match status" value="1"/>
</dbReference>
<dbReference type="Gene3D" id="3.30.70.270">
    <property type="match status" value="1"/>
</dbReference>
<keyword evidence="7" id="KW-1185">Reference proteome</keyword>
<reference evidence="6 7" key="1">
    <citation type="submission" date="2020-07" db="EMBL/GenBank/DDBJ databases">
        <title>Halieaceae bacterium, F7430, whole genome shotgun sequencing project.</title>
        <authorList>
            <person name="Jiang S."/>
            <person name="Liu Z.W."/>
            <person name="Du Z.J."/>
        </authorList>
    </citation>
    <scope>NUCLEOTIDE SEQUENCE [LARGE SCALE GENOMIC DNA]</scope>
    <source>
        <strain evidence="6 7">F7430</strain>
    </source>
</reference>
<dbReference type="GO" id="GO:0052621">
    <property type="term" value="F:diguanylate cyclase activity"/>
    <property type="evidence" value="ECO:0007669"/>
    <property type="project" value="UniProtKB-EC"/>
</dbReference>
<sequence>MSEESTRLVLLLIGPGTLAIFSLAYLWAWSLERKRHYLLLFSAACLAFSLGVLVQIFAWPSNLGHNALLSNTFYTLSVLALSDGVLRRSAKSFGLFKALFLLLLSSCLIAYYFYVDRNLVMRVYIQNFGFGLILLISALRLSALAKARFIDRALFWTLLVFSLQFFPRTILFFDVSGTTNFEMFGQSLFWRTLQLSQAVLGSALALVILAAVITDVIEDLRRERDVDRLSGVFNRRGFDEHAERVMNTRAVSVAMVLCDLDHFKSINDRFGHSAGDEVLCLFGAILRRTARKSDIVGRVGGEEFAILLVDAERSDAKDFVTRLQRAIADTQFPLGAAREPVSASFGIAVSAKNEDLSSLFKRADSALYQAKNTGRNKAVFSD</sequence>
<dbReference type="AlphaFoldDB" id="A0A7W2TV59"/>
<evidence type="ECO:0000259" key="5">
    <source>
        <dbReference type="PROSITE" id="PS50887"/>
    </source>
</evidence>
<gene>
    <name evidence="6" type="ORF">H2508_05090</name>
</gene>
<comment type="catalytic activity">
    <reaction evidence="3">
        <text>2 GTP = 3',3'-c-di-GMP + 2 diphosphate</text>
        <dbReference type="Rhea" id="RHEA:24898"/>
        <dbReference type="ChEBI" id="CHEBI:33019"/>
        <dbReference type="ChEBI" id="CHEBI:37565"/>
        <dbReference type="ChEBI" id="CHEBI:58805"/>
        <dbReference type="EC" id="2.7.7.65"/>
    </reaction>
</comment>
<dbReference type="Pfam" id="PF00990">
    <property type="entry name" value="GGDEF"/>
    <property type="match status" value="1"/>
</dbReference>
<feature type="transmembrane region" description="Helical" evidence="4">
    <location>
        <begin position="153"/>
        <end position="173"/>
    </location>
</feature>
<keyword evidence="4" id="KW-0812">Transmembrane</keyword>
<comment type="caution">
    <text evidence="6">The sequence shown here is derived from an EMBL/GenBank/DDBJ whole genome shotgun (WGS) entry which is preliminary data.</text>
</comment>
<dbReference type="PANTHER" id="PTHR45138">
    <property type="entry name" value="REGULATORY COMPONENTS OF SENSORY TRANSDUCTION SYSTEM"/>
    <property type="match status" value="1"/>
</dbReference>
<evidence type="ECO:0000256" key="4">
    <source>
        <dbReference type="SAM" id="Phobius"/>
    </source>
</evidence>